<evidence type="ECO:0000313" key="1">
    <source>
        <dbReference type="EMBL" id="MBW97190.1"/>
    </source>
</evidence>
<proteinExistence type="predicted"/>
<protein>
    <submittedName>
        <fullName evidence="1">Uncharacterized protein</fullName>
    </submittedName>
</protein>
<organism evidence="1">
    <name type="scientific">Rhizophora mucronata</name>
    <name type="common">Asiatic mangrove</name>
    <dbReference type="NCBI Taxonomy" id="61149"/>
    <lineage>
        <taxon>Eukaryota</taxon>
        <taxon>Viridiplantae</taxon>
        <taxon>Streptophyta</taxon>
        <taxon>Embryophyta</taxon>
        <taxon>Tracheophyta</taxon>
        <taxon>Spermatophyta</taxon>
        <taxon>Magnoliopsida</taxon>
        <taxon>eudicotyledons</taxon>
        <taxon>Gunneridae</taxon>
        <taxon>Pentapetalae</taxon>
        <taxon>rosids</taxon>
        <taxon>fabids</taxon>
        <taxon>Malpighiales</taxon>
        <taxon>Rhizophoraceae</taxon>
        <taxon>Rhizophora</taxon>
    </lineage>
</organism>
<name>A0A2P2JUP9_RHIMU</name>
<dbReference type="EMBL" id="GGEC01016707">
    <property type="protein sequence ID" value="MBW97190.1"/>
    <property type="molecule type" value="Transcribed_RNA"/>
</dbReference>
<sequence>MLLSYQNCAAKPNFFCHLRFGLFWNSKCQFYRMFLGSKYGAILDQTT</sequence>
<dbReference type="AlphaFoldDB" id="A0A2P2JUP9"/>
<reference evidence="1" key="1">
    <citation type="submission" date="2018-02" db="EMBL/GenBank/DDBJ databases">
        <title>Rhizophora mucronata_Transcriptome.</title>
        <authorList>
            <person name="Meera S.P."/>
            <person name="Sreeshan A."/>
            <person name="Augustine A."/>
        </authorList>
    </citation>
    <scope>NUCLEOTIDE SEQUENCE</scope>
    <source>
        <tissue evidence="1">Leaf</tissue>
    </source>
</reference>
<accession>A0A2P2JUP9</accession>